<accession>B6IE19</accession>
<feature type="compositionally biased region" description="Basic residues" evidence="1">
    <location>
        <begin position="27"/>
        <end position="36"/>
    </location>
</feature>
<dbReference type="Proteomes" id="UP000008549">
    <property type="component" value="Unassembled WGS sequence"/>
</dbReference>
<dbReference type="GeneID" id="68918050"/>
<gene>
    <name evidence="2" type="ORF">CBG26572</name>
    <name evidence="2" type="ORF">CBG_26572</name>
</gene>
<organism evidence="2 3">
    <name type="scientific">Caenorhabditis briggsae</name>
    <dbReference type="NCBI Taxonomy" id="6238"/>
    <lineage>
        <taxon>Eukaryota</taxon>
        <taxon>Metazoa</taxon>
        <taxon>Ecdysozoa</taxon>
        <taxon>Nematoda</taxon>
        <taxon>Chromadorea</taxon>
        <taxon>Rhabditida</taxon>
        <taxon>Rhabditina</taxon>
        <taxon>Rhabditomorpha</taxon>
        <taxon>Rhabditoidea</taxon>
        <taxon>Rhabditidae</taxon>
        <taxon>Peloderinae</taxon>
        <taxon>Caenorhabditis</taxon>
    </lineage>
</organism>
<protein>
    <submittedName>
        <fullName evidence="2">Protein CBG26572</fullName>
    </submittedName>
</protein>
<dbReference type="EMBL" id="HE601040">
    <property type="protein sequence ID" value="CAS01083.1"/>
    <property type="molecule type" value="Genomic_DNA"/>
</dbReference>
<dbReference type="InParanoid" id="B6IE19"/>
<sequence length="36" mass="4489">MGFSKNFSNQKRNTKKPKKNLINERKRERKRKKNKK</sequence>
<feature type="region of interest" description="Disordered" evidence="1">
    <location>
        <begin position="1"/>
        <end position="36"/>
    </location>
</feature>
<dbReference type="RefSeq" id="XP_045100640.1">
    <property type="nucleotide sequence ID" value="XM_045235854.1"/>
</dbReference>
<dbReference type="KEGG" id="cbr:CBG_26572"/>
<dbReference type="CTD" id="68918050"/>
<feature type="compositionally biased region" description="Polar residues" evidence="1">
    <location>
        <begin position="1"/>
        <end position="11"/>
    </location>
</feature>
<evidence type="ECO:0000256" key="1">
    <source>
        <dbReference type="SAM" id="MobiDB-lite"/>
    </source>
</evidence>
<proteinExistence type="predicted"/>
<dbReference type="AlphaFoldDB" id="B6IE19"/>
<reference evidence="2 3" key="1">
    <citation type="journal article" date="2003" name="PLoS Biol.">
        <title>The genome sequence of Caenorhabditis briggsae: a platform for comparative genomics.</title>
        <authorList>
            <person name="Stein L.D."/>
            <person name="Bao Z."/>
            <person name="Blasiar D."/>
            <person name="Blumenthal T."/>
            <person name="Brent M.R."/>
            <person name="Chen N."/>
            <person name="Chinwalla A."/>
            <person name="Clarke L."/>
            <person name="Clee C."/>
            <person name="Coghlan A."/>
            <person name="Coulson A."/>
            <person name="D'Eustachio P."/>
            <person name="Fitch D.H."/>
            <person name="Fulton L.A."/>
            <person name="Fulton R.E."/>
            <person name="Griffiths-Jones S."/>
            <person name="Harris T.W."/>
            <person name="Hillier L.W."/>
            <person name="Kamath R."/>
            <person name="Kuwabara P.E."/>
            <person name="Mardis E.R."/>
            <person name="Marra M.A."/>
            <person name="Miner T.L."/>
            <person name="Minx P."/>
            <person name="Mullikin J.C."/>
            <person name="Plumb R.W."/>
            <person name="Rogers J."/>
            <person name="Schein J.E."/>
            <person name="Sohrmann M."/>
            <person name="Spieth J."/>
            <person name="Stajich J.E."/>
            <person name="Wei C."/>
            <person name="Willey D."/>
            <person name="Wilson R.K."/>
            <person name="Durbin R."/>
            <person name="Waterston R.H."/>
        </authorList>
    </citation>
    <scope>NUCLEOTIDE SEQUENCE [LARGE SCALE GENOMIC DNA]</scope>
    <source>
        <strain evidence="2 3">AF16</strain>
    </source>
</reference>
<keyword evidence="3" id="KW-1185">Reference proteome</keyword>
<evidence type="ECO:0000313" key="2">
    <source>
        <dbReference type="EMBL" id="CAS01083.1"/>
    </source>
</evidence>
<name>B6IE19_CAEBR</name>
<evidence type="ECO:0000313" key="3">
    <source>
        <dbReference type="Proteomes" id="UP000008549"/>
    </source>
</evidence>
<reference evidence="2 3" key="2">
    <citation type="journal article" date="2011" name="PLoS Genet.">
        <title>Caenorhabditis briggsae recombinant inbred line genotypes reveal inter-strain incompatibility and the evolution of recombination.</title>
        <authorList>
            <person name="Ross J.A."/>
            <person name="Koboldt D.C."/>
            <person name="Staisch J.E."/>
            <person name="Chamberlin H.M."/>
            <person name="Gupta B.P."/>
            <person name="Miller R.D."/>
            <person name="Baird S.E."/>
            <person name="Haag E.S."/>
        </authorList>
    </citation>
    <scope>NUCLEOTIDE SEQUENCE [LARGE SCALE GENOMIC DNA]</scope>
    <source>
        <strain evidence="2 3">AF16</strain>
    </source>
</reference>
<dbReference type="HOGENOM" id="CLU_3360190_0_0_1"/>